<keyword evidence="2 4" id="KW-0238">DNA-binding</keyword>
<evidence type="ECO:0000256" key="2">
    <source>
        <dbReference type="ARBA" id="ARBA00023125"/>
    </source>
</evidence>
<dbReference type="PROSITE" id="PS50977">
    <property type="entry name" value="HTH_TETR_2"/>
    <property type="match status" value="1"/>
</dbReference>
<organism evidence="6 7">
    <name type="scientific">Catenovulum agarivorans DS-2</name>
    <dbReference type="NCBI Taxonomy" id="1328313"/>
    <lineage>
        <taxon>Bacteria</taxon>
        <taxon>Pseudomonadati</taxon>
        <taxon>Pseudomonadota</taxon>
        <taxon>Gammaproteobacteria</taxon>
        <taxon>Alteromonadales</taxon>
        <taxon>Alteromonadaceae</taxon>
        <taxon>Catenovulum</taxon>
    </lineage>
</organism>
<dbReference type="GO" id="GO:0003677">
    <property type="term" value="F:DNA binding"/>
    <property type="evidence" value="ECO:0007669"/>
    <property type="project" value="UniProtKB-UniRule"/>
</dbReference>
<dbReference type="PANTHER" id="PTHR47506">
    <property type="entry name" value="TRANSCRIPTIONAL REGULATORY PROTEIN"/>
    <property type="match status" value="1"/>
</dbReference>
<evidence type="ECO:0000256" key="4">
    <source>
        <dbReference type="PROSITE-ProRule" id="PRU00335"/>
    </source>
</evidence>
<gene>
    <name evidence="6" type="ORF">DS2_10758</name>
</gene>
<keyword evidence="7" id="KW-1185">Reference proteome</keyword>
<dbReference type="AlphaFoldDB" id="W7QCW5"/>
<name>W7QCW5_9ALTE</name>
<dbReference type="SUPFAM" id="SSF48498">
    <property type="entry name" value="Tetracyclin repressor-like, C-terminal domain"/>
    <property type="match status" value="1"/>
</dbReference>
<dbReference type="PANTHER" id="PTHR47506:SF10">
    <property type="entry name" value="TRANSCRIPTIONAL REGULATORY PROTEIN"/>
    <property type="match status" value="1"/>
</dbReference>
<feature type="DNA-binding region" description="H-T-H motif" evidence="4">
    <location>
        <begin position="29"/>
        <end position="48"/>
    </location>
</feature>
<dbReference type="InterPro" id="IPR001647">
    <property type="entry name" value="HTH_TetR"/>
</dbReference>
<keyword evidence="1" id="KW-0805">Transcription regulation</keyword>
<dbReference type="Proteomes" id="UP000019276">
    <property type="component" value="Unassembled WGS sequence"/>
</dbReference>
<feature type="domain" description="HTH tetR-type" evidence="5">
    <location>
        <begin position="6"/>
        <end position="66"/>
    </location>
</feature>
<sequence length="188" mass="20937">MARSKNYDRQAVIEQITKVFLAKGYESTSMADLMLCTGLNKKSLYNEFGNKQAMFIVILASFIEKERSCVAPIFTREPLGLANIRAFYQHILNEFSETGCLLTLSINEASCIPEQALEMVNQSFLGLEQGIAANLAACLGDSKQTEMFARNMLSLMLGYASLTRSPALRLNNEQQLNALLDFIEQNAC</sequence>
<evidence type="ECO:0000259" key="5">
    <source>
        <dbReference type="PROSITE" id="PS50977"/>
    </source>
</evidence>
<evidence type="ECO:0000313" key="7">
    <source>
        <dbReference type="Proteomes" id="UP000019276"/>
    </source>
</evidence>
<dbReference type="STRING" id="1328313.DS2_10758"/>
<dbReference type="Pfam" id="PF00440">
    <property type="entry name" value="TetR_N"/>
    <property type="match status" value="1"/>
</dbReference>
<accession>W7QCW5</accession>
<dbReference type="RefSeq" id="WP_035014783.1">
    <property type="nucleotide sequence ID" value="NZ_ARZY01000019.1"/>
</dbReference>
<dbReference type="EMBL" id="ARZY01000019">
    <property type="protein sequence ID" value="EWH09761.1"/>
    <property type="molecule type" value="Genomic_DNA"/>
</dbReference>
<evidence type="ECO:0000256" key="3">
    <source>
        <dbReference type="ARBA" id="ARBA00023163"/>
    </source>
</evidence>
<dbReference type="eggNOG" id="COG1309">
    <property type="taxonomic scope" value="Bacteria"/>
</dbReference>
<dbReference type="InterPro" id="IPR036271">
    <property type="entry name" value="Tet_transcr_reg_TetR-rel_C_sf"/>
</dbReference>
<dbReference type="SUPFAM" id="SSF46689">
    <property type="entry name" value="Homeodomain-like"/>
    <property type="match status" value="1"/>
</dbReference>
<keyword evidence="3" id="KW-0804">Transcription</keyword>
<dbReference type="OrthoDB" id="270177at2"/>
<protein>
    <submittedName>
        <fullName evidence="6">Transcriptional regulator</fullName>
    </submittedName>
</protein>
<dbReference type="InterPro" id="IPR009057">
    <property type="entry name" value="Homeodomain-like_sf"/>
</dbReference>
<dbReference type="Gene3D" id="1.10.357.10">
    <property type="entry name" value="Tetracycline Repressor, domain 2"/>
    <property type="match status" value="1"/>
</dbReference>
<comment type="caution">
    <text evidence="6">The sequence shown here is derived from an EMBL/GenBank/DDBJ whole genome shotgun (WGS) entry which is preliminary data.</text>
</comment>
<evidence type="ECO:0000256" key="1">
    <source>
        <dbReference type="ARBA" id="ARBA00023015"/>
    </source>
</evidence>
<reference evidence="6 7" key="1">
    <citation type="journal article" date="2014" name="Genome Announc.">
        <title>Draft Genome Sequence of the Agar-Degrading Bacterium Catenovulum sp. Strain DS-2, Isolated from Intestines of Haliotis diversicolor.</title>
        <authorList>
            <person name="Shan D."/>
            <person name="Li X."/>
            <person name="Gu Z."/>
            <person name="Wei G."/>
            <person name="Gao Z."/>
            <person name="Shao Z."/>
        </authorList>
    </citation>
    <scope>NUCLEOTIDE SEQUENCE [LARGE SCALE GENOMIC DNA]</scope>
    <source>
        <strain evidence="6 7">DS-2</strain>
    </source>
</reference>
<proteinExistence type="predicted"/>
<evidence type="ECO:0000313" key="6">
    <source>
        <dbReference type="EMBL" id="EWH09761.1"/>
    </source>
</evidence>